<gene>
    <name evidence="1" type="ORF">NEUTE1DRAFT_116712</name>
</gene>
<dbReference type="HOGENOM" id="CLU_3032940_0_0_1"/>
<dbReference type="VEuPathDB" id="FungiDB:NEUTE1DRAFT_116712"/>
<evidence type="ECO:0000313" key="1">
    <source>
        <dbReference type="EMBL" id="EGO59952.1"/>
    </source>
</evidence>
<dbReference type="KEGG" id="nte:NEUTE1DRAFT116712"/>
<accession>F8MJG1</accession>
<name>F8MJG1_NEUT8</name>
<keyword evidence="2" id="KW-1185">Reference proteome</keyword>
<organism evidence="1 2">
    <name type="scientific">Neurospora tetrasperma (strain FGSC 2508 / ATCC MYA-4615 / P0657)</name>
    <dbReference type="NCBI Taxonomy" id="510951"/>
    <lineage>
        <taxon>Eukaryota</taxon>
        <taxon>Fungi</taxon>
        <taxon>Dikarya</taxon>
        <taxon>Ascomycota</taxon>
        <taxon>Pezizomycotina</taxon>
        <taxon>Sordariomycetes</taxon>
        <taxon>Sordariomycetidae</taxon>
        <taxon>Sordariales</taxon>
        <taxon>Sordariaceae</taxon>
        <taxon>Neurospora</taxon>
    </lineage>
</organism>
<protein>
    <submittedName>
        <fullName evidence="1">Uncharacterized protein</fullName>
    </submittedName>
</protein>
<dbReference type="RefSeq" id="XP_009850139.1">
    <property type="nucleotide sequence ID" value="XM_009851837.1"/>
</dbReference>
<dbReference type="AlphaFoldDB" id="F8MJG1"/>
<reference evidence="2" key="1">
    <citation type="journal article" date="2011" name="Genetics">
        <title>Massive changes in genome architecture accompany the transition to self-fertility in the filamentous fungus Neurospora tetrasperma.</title>
        <authorList>
            <person name="Ellison C.E."/>
            <person name="Stajich J.E."/>
            <person name="Jacobson D.J."/>
            <person name="Natvig D.O."/>
            <person name="Lapidus A."/>
            <person name="Foster B."/>
            <person name="Aerts A."/>
            <person name="Riley R."/>
            <person name="Lindquist E.A."/>
            <person name="Grigoriev I.V."/>
            <person name="Taylor J.W."/>
        </authorList>
    </citation>
    <scope>NUCLEOTIDE SEQUENCE [LARGE SCALE GENOMIC DNA]</scope>
    <source>
        <strain evidence="2">FGSC 2508 / P0657</strain>
    </source>
</reference>
<dbReference type="EMBL" id="GL891303">
    <property type="protein sequence ID" value="EGO59952.1"/>
    <property type="molecule type" value="Genomic_DNA"/>
</dbReference>
<dbReference type="GeneID" id="20823101"/>
<proteinExistence type="predicted"/>
<sequence length="55" mass="6472">MPTDPGSIQASNWRRFVRLFRREVVSQLARNWRSVNPGLLREPVNPSVWCVHQEV</sequence>
<dbReference type="Proteomes" id="UP000008065">
    <property type="component" value="Unassembled WGS sequence"/>
</dbReference>
<evidence type="ECO:0000313" key="2">
    <source>
        <dbReference type="Proteomes" id="UP000008065"/>
    </source>
</evidence>